<dbReference type="Proteomes" id="UP000007360">
    <property type="component" value="Unassembled WGS sequence"/>
</dbReference>
<dbReference type="PANTHER" id="PTHR38011">
    <property type="entry name" value="DIHYDROFOLATE REDUCTASE FAMILY PROTEIN (AFU_ORTHOLOGUE AFUA_8G06820)"/>
    <property type="match status" value="1"/>
</dbReference>
<dbReference type="AlphaFoldDB" id="K2R4K8"/>
<reference evidence="2 3" key="1">
    <citation type="journal article" date="2012" name="J. Bacteriol.">
        <title>Draft genome sequence of Methanobacterium formicicum DSM 3637, an archaebacterium isolated from the methane producer amoeba Pelomyxa palustris.</title>
        <authorList>
            <person name="Gutierrez G."/>
        </authorList>
    </citation>
    <scope>NUCLEOTIDE SEQUENCE [LARGE SCALE GENOMIC DNA]</scope>
    <source>
        <strain evidence="3">DSM 3637 / PP1</strain>
    </source>
</reference>
<sequence length="170" mass="19471">MAYIATSLDGYIARTNGDISWLDEIPNPENSDFGYSEFISNIDAIIMGRHTFEKVLEFDHWPYEQLVFVLSNTLKKVPEYLIDEVEIVSGDLKTILEDLEKRELKNLYVDGGKTIQSFLKEDLIDEMIITTVPILLGDGIPLFGHLERDLKFKCVKVELLGDLVKHYMKG</sequence>
<evidence type="ECO:0000259" key="1">
    <source>
        <dbReference type="Pfam" id="PF01872"/>
    </source>
</evidence>
<organism evidence="2 3">
    <name type="scientific">Methanobacterium formicicum (strain DSM 3637 / PP1)</name>
    <dbReference type="NCBI Taxonomy" id="1204725"/>
    <lineage>
        <taxon>Archaea</taxon>
        <taxon>Methanobacteriati</taxon>
        <taxon>Methanobacteriota</taxon>
        <taxon>Methanomada group</taxon>
        <taxon>Methanobacteria</taxon>
        <taxon>Methanobacteriales</taxon>
        <taxon>Methanobacteriaceae</taxon>
        <taxon>Methanobacterium</taxon>
    </lineage>
</organism>
<accession>K2R4K8</accession>
<comment type="caution">
    <text evidence="2">The sequence shown here is derived from an EMBL/GenBank/DDBJ whole genome shotgun (WGS) entry which is preliminary data.</text>
</comment>
<name>K2R4K8_METFP</name>
<dbReference type="Gene3D" id="3.40.430.10">
    <property type="entry name" value="Dihydrofolate Reductase, subunit A"/>
    <property type="match status" value="1"/>
</dbReference>
<evidence type="ECO:0000313" key="3">
    <source>
        <dbReference type="Proteomes" id="UP000007360"/>
    </source>
</evidence>
<dbReference type="EMBL" id="AMPO01000003">
    <property type="protein sequence ID" value="EKF86162.1"/>
    <property type="molecule type" value="Genomic_DNA"/>
</dbReference>
<dbReference type="InterPro" id="IPR050765">
    <property type="entry name" value="Riboflavin_Biosynth_HTPR"/>
</dbReference>
<dbReference type="GO" id="GO:0009231">
    <property type="term" value="P:riboflavin biosynthetic process"/>
    <property type="evidence" value="ECO:0007669"/>
    <property type="project" value="InterPro"/>
</dbReference>
<dbReference type="Pfam" id="PF01872">
    <property type="entry name" value="RibD_C"/>
    <property type="match status" value="1"/>
</dbReference>
<dbReference type="InterPro" id="IPR002734">
    <property type="entry name" value="RibDG_C"/>
</dbReference>
<proteinExistence type="predicted"/>
<protein>
    <submittedName>
        <fullName evidence="2">Dihydrofolate reductase-like protein</fullName>
    </submittedName>
</protein>
<dbReference type="GO" id="GO:0008703">
    <property type="term" value="F:5-amino-6-(5-phosphoribosylamino)uracil reductase activity"/>
    <property type="evidence" value="ECO:0007669"/>
    <property type="project" value="InterPro"/>
</dbReference>
<dbReference type="SUPFAM" id="SSF53597">
    <property type="entry name" value="Dihydrofolate reductase-like"/>
    <property type="match status" value="1"/>
</dbReference>
<dbReference type="PATRIC" id="fig|1204725.3.peg.878"/>
<feature type="domain" description="Bacterial bifunctional deaminase-reductase C-terminal" evidence="1">
    <location>
        <begin position="4"/>
        <end position="162"/>
    </location>
</feature>
<dbReference type="InterPro" id="IPR024072">
    <property type="entry name" value="DHFR-like_dom_sf"/>
</dbReference>
<keyword evidence="3" id="KW-1185">Reference proteome</keyword>
<evidence type="ECO:0000313" key="2">
    <source>
        <dbReference type="EMBL" id="EKF86162.1"/>
    </source>
</evidence>
<gene>
    <name evidence="2" type="ORF">A994_04380</name>
</gene>
<dbReference type="PANTHER" id="PTHR38011:SF11">
    <property type="entry name" value="2,5-DIAMINO-6-RIBOSYLAMINO-4(3H)-PYRIMIDINONE 5'-PHOSPHATE REDUCTASE"/>
    <property type="match status" value="1"/>
</dbReference>